<evidence type="ECO:0000313" key="10">
    <source>
        <dbReference type="Proteomes" id="UP000785679"/>
    </source>
</evidence>
<keyword evidence="3" id="KW-0808">Transferase</keyword>
<keyword evidence="10" id="KW-1185">Reference proteome</keyword>
<evidence type="ECO:0000256" key="2">
    <source>
        <dbReference type="ARBA" id="ARBA00012133"/>
    </source>
</evidence>
<dbReference type="InterPro" id="IPR017438">
    <property type="entry name" value="ATP-NAD_kinase_N"/>
</dbReference>
<dbReference type="InterPro" id="IPR001206">
    <property type="entry name" value="Diacylglycerol_kinase_cat_dom"/>
</dbReference>
<organism evidence="9 10">
    <name type="scientific">Halteria grandinella</name>
    <dbReference type="NCBI Taxonomy" id="5974"/>
    <lineage>
        <taxon>Eukaryota</taxon>
        <taxon>Sar</taxon>
        <taxon>Alveolata</taxon>
        <taxon>Ciliophora</taxon>
        <taxon>Intramacronucleata</taxon>
        <taxon>Spirotrichea</taxon>
        <taxon>Stichotrichia</taxon>
        <taxon>Sporadotrichida</taxon>
        <taxon>Halteriidae</taxon>
        <taxon>Halteria</taxon>
    </lineage>
</organism>
<dbReference type="GO" id="GO:0004143">
    <property type="term" value="F:ATP-dependent diacylglycerol kinase activity"/>
    <property type="evidence" value="ECO:0007669"/>
    <property type="project" value="UniProtKB-EC"/>
</dbReference>
<keyword evidence="5" id="KW-0418">Kinase</keyword>
<dbReference type="PROSITE" id="PS50146">
    <property type="entry name" value="DAGK"/>
    <property type="match status" value="1"/>
</dbReference>
<evidence type="ECO:0000313" key="9">
    <source>
        <dbReference type="EMBL" id="TNV81119.1"/>
    </source>
</evidence>
<feature type="domain" description="DAGKc" evidence="8">
    <location>
        <begin position="121"/>
        <end position="278"/>
    </location>
</feature>
<dbReference type="Proteomes" id="UP000785679">
    <property type="component" value="Unassembled WGS sequence"/>
</dbReference>
<protein>
    <recommendedName>
        <fullName evidence="2">diacylglycerol kinase (ATP)</fullName>
        <ecNumber evidence="2">2.7.1.107</ecNumber>
    </recommendedName>
</protein>
<name>A0A8J8NUU0_HALGN</name>
<dbReference type="PANTHER" id="PTHR11255:SF121">
    <property type="entry name" value="DIACYLGLYCEROL KINASE (ATP)"/>
    <property type="match status" value="1"/>
</dbReference>
<dbReference type="EC" id="2.7.1.107" evidence="2"/>
<feature type="compositionally biased region" description="Basic and acidic residues" evidence="7">
    <location>
        <begin position="61"/>
        <end position="73"/>
    </location>
</feature>
<comment type="caution">
    <text evidence="9">The sequence shown here is derived from an EMBL/GenBank/DDBJ whole genome shotgun (WGS) entry which is preliminary data.</text>
</comment>
<accession>A0A8J8NUU0</accession>
<dbReference type="InterPro" id="IPR000756">
    <property type="entry name" value="Diacylglycerol_kin_accessory"/>
</dbReference>
<evidence type="ECO:0000256" key="3">
    <source>
        <dbReference type="ARBA" id="ARBA00022679"/>
    </source>
</evidence>
<comment type="similarity">
    <text evidence="1">Belongs to the eukaryotic diacylglycerol kinase family.</text>
</comment>
<evidence type="ECO:0000256" key="4">
    <source>
        <dbReference type="ARBA" id="ARBA00022741"/>
    </source>
</evidence>
<dbReference type="SUPFAM" id="SSF111331">
    <property type="entry name" value="NAD kinase/diacylglycerol kinase-like"/>
    <property type="match status" value="1"/>
</dbReference>
<dbReference type="Gene3D" id="3.40.50.10330">
    <property type="entry name" value="Probable inorganic polyphosphate/atp-NAD kinase, domain 1"/>
    <property type="match status" value="1"/>
</dbReference>
<dbReference type="InterPro" id="IPR037607">
    <property type="entry name" value="DGK"/>
</dbReference>
<dbReference type="InterPro" id="IPR016064">
    <property type="entry name" value="NAD/diacylglycerol_kinase_sf"/>
</dbReference>
<dbReference type="GO" id="GO:0005524">
    <property type="term" value="F:ATP binding"/>
    <property type="evidence" value="ECO:0007669"/>
    <property type="project" value="UniProtKB-KW"/>
</dbReference>
<dbReference type="EMBL" id="RRYP01006556">
    <property type="protein sequence ID" value="TNV81119.1"/>
    <property type="molecule type" value="Genomic_DNA"/>
</dbReference>
<evidence type="ECO:0000256" key="5">
    <source>
        <dbReference type="ARBA" id="ARBA00022777"/>
    </source>
</evidence>
<dbReference type="GO" id="GO:0007200">
    <property type="term" value="P:phospholipase C-activating G protein-coupled receptor signaling pathway"/>
    <property type="evidence" value="ECO:0007669"/>
    <property type="project" value="InterPro"/>
</dbReference>
<dbReference type="SMART" id="SM00046">
    <property type="entry name" value="DAGKc"/>
    <property type="match status" value="1"/>
</dbReference>
<evidence type="ECO:0000256" key="6">
    <source>
        <dbReference type="ARBA" id="ARBA00022840"/>
    </source>
</evidence>
<feature type="region of interest" description="Disordered" evidence="7">
    <location>
        <begin position="55"/>
        <end position="114"/>
    </location>
</feature>
<sequence length="568" mass="64518">MLDREESDHLLIKEEDSSHAKLLEAPGISEEIREIEKTLARKYSSTQNRGLVGVAAAQNDEAPRSSKDPHLFDVRPTNPNLELLNPADVGPDELNNYLPSTGQEPLSPRNDENDSIDSFDGVEFFVYLFANPRSGSQKAKWFLELGYQNCQIDLGQNMRAMVQIFNVIDPVECSRGLRRLAKKQKGDQNHNHHIRMIMAGGDGSLMTLVNKAKEAGCDIGNLVCCVLPFGTGNDLSRSLKWGGDESGKIYRSLPKLVREVCLNTTIRDLDIWTILIKFRQGGTTLEIDSKTRAYKARNETFFERYMINYFSMGEDARVGTGFEKNRTKYRFCNQCVYAFTGIWNIINCCGKPEQIYNQLEECRTLKMKTNSLQLSSQPLLHQSVEEQKDDQLLLNPLTDNSTNTDRGQIIFTNKDKDTEHMYLKGTPPLVLGINIPSYMGGRAKPWKQADGNMGLKNPYKKSAPTDYNSSKKISQLLDLQKEDPSDGKLDWLTFSNPFNYALFKRGQRLMQEEGPIEFKFKEKTNGESYTYLNIDGEFYKAKNIDTLTVQLATETLPNGKLKILFRNK</sequence>
<dbReference type="PANTHER" id="PTHR11255">
    <property type="entry name" value="DIACYLGLYCEROL KINASE"/>
    <property type="match status" value="1"/>
</dbReference>
<keyword evidence="4" id="KW-0547">Nucleotide-binding</keyword>
<reference evidence="9" key="1">
    <citation type="submission" date="2019-06" db="EMBL/GenBank/DDBJ databases">
        <authorList>
            <person name="Zheng W."/>
        </authorList>
    </citation>
    <scope>NUCLEOTIDE SEQUENCE</scope>
    <source>
        <strain evidence="9">QDHG01</strain>
    </source>
</reference>
<gene>
    <name evidence="9" type="ORF">FGO68_gene15822</name>
</gene>
<dbReference type="Pfam" id="PF00781">
    <property type="entry name" value="DAGK_cat"/>
    <property type="match status" value="1"/>
</dbReference>
<dbReference type="AlphaFoldDB" id="A0A8J8NUU0"/>
<dbReference type="OrthoDB" id="242257at2759"/>
<dbReference type="Pfam" id="PF00609">
    <property type="entry name" value="DAGK_acc"/>
    <property type="match status" value="1"/>
</dbReference>
<evidence type="ECO:0000256" key="7">
    <source>
        <dbReference type="SAM" id="MobiDB-lite"/>
    </source>
</evidence>
<evidence type="ECO:0000259" key="8">
    <source>
        <dbReference type="PROSITE" id="PS50146"/>
    </source>
</evidence>
<proteinExistence type="inferred from homology"/>
<evidence type="ECO:0000256" key="1">
    <source>
        <dbReference type="ARBA" id="ARBA00009280"/>
    </source>
</evidence>
<dbReference type="GO" id="GO:0016020">
    <property type="term" value="C:membrane"/>
    <property type="evidence" value="ECO:0007669"/>
    <property type="project" value="TreeGrafter"/>
</dbReference>
<keyword evidence="6" id="KW-0067">ATP-binding</keyword>